<organism evidence="3 4">
    <name type="scientific">Paspalum notatum var. saurae</name>
    <dbReference type="NCBI Taxonomy" id="547442"/>
    <lineage>
        <taxon>Eukaryota</taxon>
        <taxon>Viridiplantae</taxon>
        <taxon>Streptophyta</taxon>
        <taxon>Embryophyta</taxon>
        <taxon>Tracheophyta</taxon>
        <taxon>Spermatophyta</taxon>
        <taxon>Magnoliopsida</taxon>
        <taxon>Liliopsida</taxon>
        <taxon>Poales</taxon>
        <taxon>Poaceae</taxon>
        <taxon>PACMAD clade</taxon>
        <taxon>Panicoideae</taxon>
        <taxon>Andropogonodae</taxon>
        <taxon>Paspaleae</taxon>
        <taxon>Paspalinae</taxon>
        <taxon>Paspalum</taxon>
    </lineage>
</organism>
<evidence type="ECO:0000259" key="2">
    <source>
        <dbReference type="PROSITE" id="PS50405"/>
    </source>
</evidence>
<gene>
    <name evidence="3" type="ORF">U9M48_023084</name>
</gene>
<dbReference type="SUPFAM" id="SSF52833">
    <property type="entry name" value="Thioredoxin-like"/>
    <property type="match status" value="1"/>
</dbReference>
<sequence>MAEAEATAGRLRLYSYWRSSSSHRVRIALNLKGVEYEYKAVNLLKGEQSDPGGFGAVLPARLHYLMLQLVKFDYAGRGSPVCKSLICWFLWETEFVKLNPMKFVPALGHGNEVIGDSYAIALAIFGGQVPRASSSASRPFKEGFESPVGWILSSAQTHRIASIVASGIQPLHNITVLVSRLYLTSWHMSSAICLLHIDSVLGQLVFCKRFIDQKVGAGESVTWTQQQIERGFTAINVLTNPNGLAIENLIQLKGCAGKYATGDEVQLADIFLAPQIYAAIERTKIDMSNYPTLARLHSEYMAHPAFQAALPDKQPDAPSSS</sequence>
<dbReference type="PROSITE" id="PS50405">
    <property type="entry name" value="GST_CTER"/>
    <property type="match status" value="1"/>
</dbReference>
<dbReference type="GO" id="GO:0004364">
    <property type="term" value="F:glutathione transferase activity"/>
    <property type="evidence" value="ECO:0007669"/>
    <property type="project" value="TreeGrafter"/>
</dbReference>
<dbReference type="Proteomes" id="UP001341281">
    <property type="component" value="Chromosome 05"/>
</dbReference>
<evidence type="ECO:0000259" key="1">
    <source>
        <dbReference type="PROSITE" id="PS50404"/>
    </source>
</evidence>
<dbReference type="Gene3D" id="3.40.30.10">
    <property type="entry name" value="Glutaredoxin"/>
    <property type="match status" value="1"/>
</dbReference>
<dbReference type="SUPFAM" id="SSF47616">
    <property type="entry name" value="GST C-terminal domain-like"/>
    <property type="match status" value="1"/>
</dbReference>
<proteinExistence type="predicted"/>
<dbReference type="AlphaFoldDB" id="A0AAQ3TKX7"/>
<dbReference type="GO" id="GO:0006559">
    <property type="term" value="P:L-phenylalanine catabolic process"/>
    <property type="evidence" value="ECO:0007669"/>
    <property type="project" value="TreeGrafter"/>
</dbReference>
<dbReference type="InterPro" id="IPR036249">
    <property type="entry name" value="Thioredoxin-like_sf"/>
</dbReference>
<evidence type="ECO:0008006" key="5">
    <source>
        <dbReference type="Google" id="ProtNLM"/>
    </source>
</evidence>
<feature type="domain" description="GST C-terminal" evidence="2">
    <location>
        <begin position="184"/>
        <end position="319"/>
    </location>
</feature>
<dbReference type="PROSITE" id="PS50404">
    <property type="entry name" value="GST_NTER"/>
    <property type="match status" value="1"/>
</dbReference>
<dbReference type="GO" id="GO:0006749">
    <property type="term" value="P:glutathione metabolic process"/>
    <property type="evidence" value="ECO:0007669"/>
    <property type="project" value="TreeGrafter"/>
</dbReference>
<reference evidence="3 4" key="1">
    <citation type="submission" date="2024-02" db="EMBL/GenBank/DDBJ databases">
        <title>High-quality chromosome-scale genome assembly of Pensacola bahiagrass (Paspalum notatum Flugge var. saurae).</title>
        <authorList>
            <person name="Vega J.M."/>
            <person name="Podio M."/>
            <person name="Orjuela J."/>
            <person name="Siena L.A."/>
            <person name="Pessino S.C."/>
            <person name="Combes M.C."/>
            <person name="Mariac C."/>
            <person name="Albertini E."/>
            <person name="Pupilli F."/>
            <person name="Ortiz J.P.A."/>
            <person name="Leblanc O."/>
        </authorList>
    </citation>
    <scope>NUCLEOTIDE SEQUENCE [LARGE SCALE GENOMIC DNA]</scope>
    <source>
        <strain evidence="3">R1</strain>
        <tissue evidence="3">Leaf</tissue>
    </source>
</reference>
<dbReference type="Pfam" id="PF13409">
    <property type="entry name" value="GST_N_2"/>
    <property type="match status" value="1"/>
</dbReference>
<evidence type="ECO:0000313" key="4">
    <source>
        <dbReference type="Proteomes" id="UP001341281"/>
    </source>
</evidence>
<dbReference type="InterPro" id="IPR010987">
    <property type="entry name" value="Glutathione-S-Trfase_C-like"/>
</dbReference>
<dbReference type="PANTHER" id="PTHR42673:SF13">
    <property type="entry name" value="GLUTATHIONE TRANSFERASE"/>
    <property type="match status" value="1"/>
</dbReference>
<dbReference type="GO" id="GO:0016034">
    <property type="term" value="F:maleylacetoacetate isomerase activity"/>
    <property type="evidence" value="ECO:0007669"/>
    <property type="project" value="TreeGrafter"/>
</dbReference>
<dbReference type="InterPro" id="IPR004045">
    <property type="entry name" value="Glutathione_S-Trfase_N"/>
</dbReference>
<feature type="domain" description="GST N-terminal" evidence="1">
    <location>
        <begin position="9"/>
        <end position="132"/>
    </location>
</feature>
<dbReference type="InterPro" id="IPR036282">
    <property type="entry name" value="Glutathione-S-Trfase_C_sf"/>
</dbReference>
<dbReference type="PANTHER" id="PTHR42673">
    <property type="entry name" value="MALEYLACETOACETATE ISOMERASE"/>
    <property type="match status" value="1"/>
</dbReference>
<dbReference type="CDD" id="cd03191">
    <property type="entry name" value="GST_C_Zeta"/>
    <property type="match status" value="1"/>
</dbReference>
<dbReference type="Gene3D" id="1.20.1050.10">
    <property type="match status" value="1"/>
</dbReference>
<dbReference type="EMBL" id="CP144749">
    <property type="protein sequence ID" value="WVZ74971.1"/>
    <property type="molecule type" value="Genomic_DNA"/>
</dbReference>
<accession>A0AAQ3TKX7</accession>
<dbReference type="InterPro" id="IPR034330">
    <property type="entry name" value="GST_Zeta_C"/>
</dbReference>
<name>A0AAQ3TKX7_PASNO</name>
<evidence type="ECO:0000313" key="3">
    <source>
        <dbReference type="EMBL" id="WVZ74971.1"/>
    </source>
</evidence>
<keyword evidence="4" id="KW-1185">Reference proteome</keyword>
<protein>
    <recommendedName>
        <fullName evidence="5">Glutathione transferase</fullName>
    </recommendedName>
</protein>